<organism evidence="1 2">
    <name type="scientific">Vibrio parahaemolyticus</name>
    <dbReference type="NCBI Taxonomy" id="670"/>
    <lineage>
        <taxon>Bacteria</taxon>
        <taxon>Pseudomonadati</taxon>
        <taxon>Pseudomonadota</taxon>
        <taxon>Gammaproteobacteria</taxon>
        <taxon>Vibrionales</taxon>
        <taxon>Vibrionaceae</taxon>
        <taxon>Vibrio</taxon>
    </lineage>
</organism>
<dbReference type="Proteomes" id="UP000464718">
    <property type="component" value="Plasmid pvpsd2016-3"/>
</dbReference>
<protein>
    <submittedName>
        <fullName evidence="1">Uncharacterized protein</fullName>
    </submittedName>
</protein>
<accession>A0AAX1G0M4</accession>
<evidence type="ECO:0000313" key="1">
    <source>
        <dbReference type="EMBL" id="QHH13249.1"/>
    </source>
</evidence>
<geneLocation type="plasmid" evidence="2">
    <name>pvpsd2016-3</name>
</geneLocation>
<name>A0AAX1G0M4_VIBPH</name>
<proteinExistence type="predicted"/>
<dbReference type="RefSeq" id="WP_086482490.1">
    <property type="nucleotide sequence ID" value="NZ_CP034302.1"/>
</dbReference>
<evidence type="ECO:0000313" key="2">
    <source>
        <dbReference type="Proteomes" id="UP000464718"/>
    </source>
</evidence>
<reference evidence="1 2" key="1">
    <citation type="submission" date="2018-12" db="EMBL/GenBank/DDBJ databases">
        <title>Genomic insights into the evolutionary origins and pathogenicity of five Vibrio parahaemolyticus strains isolated from the shrimp with acute hepatopancreatic necrosis disease (AHPND).</title>
        <authorList>
            <person name="Yang Q."/>
            <person name="Dong X."/>
            <person name="Xie G."/>
            <person name="Fu S."/>
            <person name="Zou P."/>
            <person name="Sun J."/>
            <person name="Wang Y."/>
            <person name="Huang J."/>
        </authorList>
    </citation>
    <scope>NUCLEOTIDE SEQUENCE [LARGE SCALE GENOMIC DNA]</scope>
    <source>
        <strain evidence="1 2">20160303005-1</strain>
        <plasmid evidence="2">pvpsd2016-3</plasmid>
    </source>
</reference>
<dbReference type="AlphaFoldDB" id="A0AAX1G0M4"/>
<sequence>MQFERIKEGEFKRLAQLDVFEGILAQESSKTPNKFNLIGVSFTQQVQYAVRAGRTDTLREWRMDHLATLVKSLGVTRVEVRFV</sequence>
<keyword evidence="1" id="KW-0614">Plasmid</keyword>
<dbReference type="EMBL" id="CP034302">
    <property type="protein sequence ID" value="QHH13249.1"/>
    <property type="molecule type" value="Genomic_DNA"/>
</dbReference>
<gene>
    <name evidence="1" type="ORF">EHC69_28750</name>
</gene>